<dbReference type="Proteomes" id="UP001218246">
    <property type="component" value="Unassembled WGS sequence"/>
</dbReference>
<dbReference type="EMBL" id="JARULN010000021">
    <property type="protein sequence ID" value="MDG5755217.1"/>
    <property type="molecule type" value="Genomic_DNA"/>
</dbReference>
<evidence type="ECO:0000313" key="1">
    <source>
        <dbReference type="EMBL" id="MDG5755217.1"/>
    </source>
</evidence>
<accession>A0ABT6H981</accession>
<evidence type="ECO:0000313" key="2">
    <source>
        <dbReference type="Proteomes" id="UP001218246"/>
    </source>
</evidence>
<dbReference type="RefSeq" id="WP_164464237.1">
    <property type="nucleotide sequence ID" value="NZ_JARRRY010000006.1"/>
</dbReference>
<keyword evidence="2" id="KW-1185">Reference proteome</keyword>
<protein>
    <submittedName>
        <fullName evidence="1">Uncharacterized protein</fullName>
    </submittedName>
</protein>
<comment type="caution">
    <text evidence="1">The sequence shown here is derived from an EMBL/GenBank/DDBJ whole genome shotgun (WGS) entry which is preliminary data.</text>
</comment>
<sequence length="79" mass="9088">MNVNATPDWIGLPRKQDNTLFVDFTLTDDDARYKLIVEDDVPRILQYKPIPGRPKPLLTPASYVQEEAEALIRFILSNM</sequence>
<reference evidence="1 2" key="1">
    <citation type="submission" date="2023-04" db="EMBL/GenBank/DDBJ databases">
        <title>Ectobacillus antri isolated from activated sludge.</title>
        <authorList>
            <person name="Yan P."/>
            <person name="Liu X."/>
        </authorList>
    </citation>
    <scope>NUCLEOTIDE SEQUENCE [LARGE SCALE GENOMIC DNA]</scope>
    <source>
        <strain evidence="1 2">C18H</strain>
    </source>
</reference>
<gene>
    <name evidence="1" type="ORF">P6P90_14835</name>
</gene>
<proteinExistence type="predicted"/>
<name>A0ABT6H981_9BACI</name>
<organism evidence="1 2">
    <name type="scientific">Ectobacillus antri</name>
    <dbReference type="NCBI Taxonomy" id="2486280"/>
    <lineage>
        <taxon>Bacteria</taxon>
        <taxon>Bacillati</taxon>
        <taxon>Bacillota</taxon>
        <taxon>Bacilli</taxon>
        <taxon>Bacillales</taxon>
        <taxon>Bacillaceae</taxon>
        <taxon>Ectobacillus</taxon>
    </lineage>
</organism>